<feature type="transmembrane region" description="Helical" evidence="9">
    <location>
        <begin position="185"/>
        <end position="204"/>
    </location>
</feature>
<dbReference type="InterPro" id="IPR036259">
    <property type="entry name" value="MFS_trans_sf"/>
</dbReference>
<evidence type="ECO:0000256" key="8">
    <source>
        <dbReference type="SAM" id="MobiDB-lite"/>
    </source>
</evidence>
<dbReference type="Pfam" id="PF07690">
    <property type="entry name" value="MFS_1"/>
    <property type="match status" value="1"/>
</dbReference>
<organism evidence="11 12">
    <name type="scientific">Motilibacter deserti</name>
    <dbReference type="NCBI Taxonomy" id="2714956"/>
    <lineage>
        <taxon>Bacteria</taxon>
        <taxon>Bacillati</taxon>
        <taxon>Actinomycetota</taxon>
        <taxon>Actinomycetes</taxon>
        <taxon>Motilibacterales</taxon>
        <taxon>Motilibacteraceae</taxon>
        <taxon>Motilibacter</taxon>
    </lineage>
</organism>
<feature type="transmembrane region" description="Helical" evidence="9">
    <location>
        <begin position="69"/>
        <end position="88"/>
    </location>
</feature>
<evidence type="ECO:0000256" key="6">
    <source>
        <dbReference type="ARBA" id="ARBA00022989"/>
    </source>
</evidence>
<keyword evidence="4" id="KW-1003">Cell membrane</keyword>
<dbReference type="Gene3D" id="1.20.1720.10">
    <property type="entry name" value="Multidrug resistance protein D"/>
    <property type="match status" value="1"/>
</dbReference>
<evidence type="ECO:0000256" key="1">
    <source>
        <dbReference type="ARBA" id="ARBA00004651"/>
    </source>
</evidence>
<dbReference type="CDD" id="cd17503">
    <property type="entry name" value="MFS_LmrB_MDR_like"/>
    <property type="match status" value="1"/>
</dbReference>
<name>A0ABX0GU39_9ACTN</name>
<comment type="caution">
    <text evidence="11">The sequence shown here is derived from an EMBL/GenBank/DDBJ whole genome shotgun (WGS) entry which is preliminary data.</text>
</comment>
<evidence type="ECO:0000259" key="10">
    <source>
        <dbReference type="PROSITE" id="PS50850"/>
    </source>
</evidence>
<evidence type="ECO:0000256" key="2">
    <source>
        <dbReference type="ARBA" id="ARBA00008537"/>
    </source>
</evidence>
<gene>
    <name evidence="11" type="ORF">G9H71_05480</name>
</gene>
<dbReference type="PANTHER" id="PTHR42718:SF9">
    <property type="entry name" value="MAJOR FACILITATOR SUPERFAMILY MULTIDRUG TRANSPORTER MFSC"/>
    <property type="match status" value="1"/>
</dbReference>
<keyword evidence="12" id="KW-1185">Reference proteome</keyword>
<keyword evidence="5 9" id="KW-0812">Transmembrane</keyword>
<comment type="similarity">
    <text evidence="2">Belongs to the major facilitator superfamily. EmrB family.</text>
</comment>
<feature type="transmembrane region" description="Helical" evidence="9">
    <location>
        <begin position="377"/>
        <end position="399"/>
    </location>
</feature>
<evidence type="ECO:0000256" key="5">
    <source>
        <dbReference type="ARBA" id="ARBA00022692"/>
    </source>
</evidence>
<feature type="region of interest" description="Disordered" evidence="8">
    <location>
        <begin position="1"/>
        <end position="21"/>
    </location>
</feature>
<feature type="transmembrane region" description="Helical" evidence="9">
    <location>
        <begin position="30"/>
        <end position="57"/>
    </location>
</feature>
<feature type="transmembrane region" description="Helical" evidence="9">
    <location>
        <begin position="216"/>
        <end position="237"/>
    </location>
</feature>
<evidence type="ECO:0000256" key="7">
    <source>
        <dbReference type="ARBA" id="ARBA00023136"/>
    </source>
</evidence>
<feature type="transmembrane region" description="Helical" evidence="9">
    <location>
        <begin position="124"/>
        <end position="145"/>
    </location>
</feature>
<dbReference type="Proteomes" id="UP000800981">
    <property type="component" value="Unassembled WGS sequence"/>
</dbReference>
<feature type="transmembrane region" description="Helical" evidence="9">
    <location>
        <begin position="420"/>
        <end position="442"/>
    </location>
</feature>
<comment type="subcellular location">
    <subcellularLocation>
        <location evidence="1">Cell membrane</location>
        <topology evidence="1">Multi-pass membrane protein</topology>
    </subcellularLocation>
</comment>
<feature type="domain" description="Major facilitator superfamily (MFS) profile" evidence="10">
    <location>
        <begin position="33"/>
        <end position="499"/>
    </location>
</feature>
<evidence type="ECO:0000313" key="12">
    <source>
        <dbReference type="Proteomes" id="UP000800981"/>
    </source>
</evidence>
<dbReference type="PROSITE" id="PS50850">
    <property type="entry name" value="MFS"/>
    <property type="match status" value="1"/>
</dbReference>
<protein>
    <submittedName>
        <fullName evidence="11">DHA2 family efflux MFS transporter permease subunit</fullName>
    </submittedName>
</protein>
<dbReference type="PANTHER" id="PTHR42718">
    <property type="entry name" value="MAJOR FACILITATOR SUPERFAMILY MULTIDRUG TRANSPORTER MFSC"/>
    <property type="match status" value="1"/>
</dbReference>
<dbReference type="EMBL" id="JAANNP010000002">
    <property type="protein sequence ID" value="NHC13231.1"/>
    <property type="molecule type" value="Genomic_DNA"/>
</dbReference>
<feature type="transmembrane region" description="Helical" evidence="9">
    <location>
        <begin position="324"/>
        <end position="341"/>
    </location>
</feature>
<dbReference type="InterPro" id="IPR004638">
    <property type="entry name" value="EmrB-like"/>
</dbReference>
<keyword evidence="6 9" id="KW-1133">Transmembrane helix</keyword>
<dbReference type="SUPFAM" id="SSF103473">
    <property type="entry name" value="MFS general substrate transporter"/>
    <property type="match status" value="1"/>
</dbReference>
<keyword evidence="3" id="KW-0813">Transport</keyword>
<feature type="transmembrane region" description="Helical" evidence="9">
    <location>
        <begin position="249"/>
        <end position="270"/>
    </location>
</feature>
<feature type="transmembrane region" description="Helical" evidence="9">
    <location>
        <begin position="477"/>
        <end position="495"/>
    </location>
</feature>
<dbReference type="NCBIfam" id="TIGR00711">
    <property type="entry name" value="efflux_EmrB"/>
    <property type="match status" value="1"/>
</dbReference>
<accession>A0ABX0GU39</accession>
<feature type="transmembrane region" description="Helical" evidence="9">
    <location>
        <begin position="353"/>
        <end position="371"/>
    </location>
</feature>
<sequence length="516" mass="53362">MTNVDQPTGAGAVAQHDPGPPGDGGLDRRLLLIASVVVLGSVLVILDATIVNVALQALATDLEAPLTTIQWVVTGYTLALATVIPLSAWTIDHFGAKRTFLASIFLFVLGSALAGAAWNVESLIALRVLQGFGGGLLSPVGMTILTRAAGPARVGRVMAVMGVPMLLGPICGPILGGWLVDDFSWRWIFFINVPVGALAIFLAAKVLDRDEKQAAYSIDWLGVVLLSPGLAAVIYGFAKSGEEGTFLHAQVLVPVLLGGAALAAFVVHALHREAPLVDLRLFANKVFTAATSTLALLVVSVFGGMLLLPLYLQVVRGESAMDTGLLLAPQGLGAMVAMPLAGTLADRTGVGRIVPFGLAAVAASFLGLTQIEGDTSYWLLAALLFLMGLGMGFSMMPTFTGAMQTLRRVDVANASTALNIVQQVAASVGTAVLSVLLARAIADRTGGGGGIGESAAVTDEQRAQAAPLLAEAFGSTFWWALALVVVAFVVATVLLPKRKPAPVDEGPASEPVVLMH</sequence>
<feature type="transmembrane region" description="Helical" evidence="9">
    <location>
        <begin position="100"/>
        <end position="118"/>
    </location>
</feature>
<evidence type="ECO:0000256" key="3">
    <source>
        <dbReference type="ARBA" id="ARBA00022448"/>
    </source>
</evidence>
<dbReference type="RefSeq" id="WP_166279337.1">
    <property type="nucleotide sequence ID" value="NZ_JAANNP010000002.1"/>
</dbReference>
<evidence type="ECO:0000256" key="9">
    <source>
        <dbReference type="SAM" id="Phobius"/>
    </source>
</evidence>
<reference evidence="11 12" key="1">
    <citation type="submission" date="2020-03" db="EMBL/GenBank/DDBJ databases">
        <title>Two novel Motilibacter sp.</title>
        <authorList>
            <person name="Liu S."/>
        </authorList>
    </citation>
    <scope>NUCLEOTIDE SEQUENCE [LARGE SCALE GENOMIC DNA]</scope>
    <source>
        <strain evidence="11 12">E257</strain>
    </source>
</reference>
<dbReference type="InterPro" id="IPR011701">
    <property type="entry name" value="MFS"/>
</dbReference>
<evidence type="ECO:0000256" key="4">
    <source>
        <dbReference type="ARBA" id="ARBA00022475"/>
    </source>
</evidence>
<proteinExistence type="inferred from homology"/>
<feature type="transmembrane region" description="Helical" evidence="9">
    <location>
        <begin position="282"/>
        <end position="312"/>
    </location>
</feature>
<keyword evidence="7 9" id="KW-0472">Membrane</keyword>
<dbReference type="InterPro" id="IPR020846">
    <property type="entry name" value="MFS_dom"/>
</dbReference>
<feature type="transmembrane region" description="Helical" evidence="9">
    <location>
        <begin position="157"/>
        <end position="179"/>
    </location>
</feature>
<evidence type="ECO:0000313" key="11">
    <source>
        <dbReference type="EMBL" id="NHC13231.1"/>
    </source>
</evidence>
<dbReference type="Gene3D" id="1.20.1250.20">
    <property type="entry name" value="MFS general substrate transporter like domains"/>
    <property type="match status" value="1"/>
</dbReference>